<organism evidence="4">
    <name type="scientific">Thelazia callipaeda</name>
    <name type="common">Oriental eyeworm</name>
    <name type="synonym">Parasitic nematode</name>
    <dbReference type="NCBI Taxonomy" id="103827"/>
    <lineage>
        <taxon>Eukaryota</taxon>
        <taxon>Metazoa</taxon>
        <taxon>Ecdysozoa</taxon>
        <taxon>Nematoda</taxon>
        <taxon>Chromadorea</taxon>
        <taxon>Rhabditida</taxon>
        <taxon>Spirurina</taxon>
        <taxon>Spiruromorpha</taxon>
        <taxon>Thelazioidea</taxon>
        <taxon>Thelaziidae</taxon>
        <taxon>Thelazia</taxon>
    </lineage>
</organism>
<protein>
    <submittedName>
        <fullName evidence="2 4">Uncharacterized protein</fullName>
    </submittedName>
</protein>
<dbReference type="EMBL" id="UYYF01004949">
    <property type="protein sequence ID" value="VDN07702.1"/>
    <property type="molecule type" value="Genomic_DNA"/>
</dbReference>
<evidence type="ECO:0000313" key="4">
    <source>
        <dbReference type="WBParaSite" id="TCLT_0001004101-mRNA-1"/>
    </source>
</evidence>
<dbReference type="Proteomes" id="UP000276776">
    <property type="component" value="Unassembled WGS sequence"/>
</dbReference>
<gene>
    <name evidence="2" type="ORF">TCLT_LOCUS10030</name>
</gene>
<feature type="region of interest" description="Disordered" evidence="1">
    <location>
        <begin position="1"/>
        <end position="33"/>
    </location>
</feature>
<dbReference type="AlphaFoldDB" id="A0A0N5DA58"/>
<evidence type="ECO:0000313" key="3">
    <source>
        <dbReference type="Proteomes" id="UP000276776"/>
    </source>
</evidence>
<name>A0A0N5DA58_THECL</name>
<accession>A0A0N5DA58</accession>
<keyword evidence="3" id="KW-1185">Reference proteome</keyword>
<dbReference type="WBParaSite" id="TCLT_0001004101-mRNA-1">
    <property type="protein sequence ID" value="TCLT_0001004101-mRNA-1"/>
    <property type="gene ID" value="TCLT_0001004101"/>
</dbReference>
<sequence length="84" mass="9015">MVSDGCTEDGWERESLLHSPGAEARPSDISSKAEKFTSSTITNTITATDTTAATTTLTATTAISQLYFILLDTISRLQNIANFL</sequence>
<reference evidence="4" key="1">
    <citation type="submission" date="2017-02" db="UniProtKB">
        <authorList>
            <consortium name="WormBaseParasite"/>
        </authorList>
    </citation>
    <scope>IDENTIFICATION</scope>
</reference>
<evidence type="ECO:0000313" key="2">
    <source>
        <dbReference type="EMBL" id="VDN07702.1"/>
    </source>
</evidence>
<evidence type="ECO:0000256" key="1">
    <source>
        <dbReference type="SAM" id="MobiDB-lite"/>
    </source>
</evidence>
<reference evidence="2 3" key="2">
    <citation type="submission" date="2018-11" db="EMBL/GenBank/DDBJ databases">
        <authorList>
            <consortium name="Pathogen Informatics"/>
        </authorList>
    </citation>
    <scope>NUCLEOTIDE SEQUENCE [LARGE SCALE GENOMIC DNA]</scope>
</reference>
<proteinExistence type="predicted"/>